<evidence type="ECO:0000313" key="1">
    <source>
        <dbReference type="EMBL" id="PMD22562.1"/>
    </source>
</evidence>
<protein>
    <submittedName>
        <fullName evidence="1">Uncharacterized protein</fullName>
    </submittedName>
</protein>
<evidence type="ECO:0000313" key="2">
    <source>
        <dbReference type="Proteomes" id="UP000235672"/>
    </source>
</evidence>
<gene>
    <name evidence="1" type="ORF">NA56DRAFT_90742</name>
</gene>
<dbReference type="Proteomes" id="UP000235672">
    <property type="component" value="Unassembled WGS sequence"/>
</dbReference>
<dbReference type="EMBL" id="KZ613477">
    <property type="protein sequence ID" value="PMD22562.1"/>
    <property type="molecule type" value="Genomic_DNA"/>
</dbReference>
<dbReference type="AlphaFoldDB" id="A0A2J6Q8K0"/>
<keyword evidence="2" id="KW-1185">Reference proteome</keyword>
<name>A0A2J6Q8K0_9HELO</name>
<organism evidence="1 2">
    <name type="scientific">Hyaloscypha hepaticicola</name>
    <dbReference type="NCBI Taxonomy" id="2082293"/>
    <lineage>
        <taxon>Eukaryota</taxon>
        <taxon>Fungi</taxon>
        <taxon>Dikarya</taxon>
        <taxon>Ascomycota</taxon>
        <taxon>Pezizomycotina</taxon>
        <taxon>Leotiomycetes</taxon>
        <taxon>Helotiales</taxon>
        <taxon>Hyaloscyphaceae</taxon>
        <taxon>Hyaloscypha</taxon>
    </lineage>
</organism>
<reference evidence="1 2" key="1">
    <citation type="submission" date="2016-05" db="EMBL/GenBank/DDBJ databases">
        <title>A degradative enzymes factory behind the ericoid mycorrhizal symbiosis.</title>
        <authorList>
            <consortium name="DOE Joint Genome Institute"/>
            <person name="Martino E."/>
            <person name="Morin E."/>
            <person name="Grelet G."/>
            <person name="Kuo A."/>
            <person name="Kohler A."/>
            <person name="Daghino S."/>
            <person name="Barry K."/>
            <person name="Choi C."/>
            <person name="Cichocki N."/>
            <person name="Clum A."/>
            <person name="Copeland A."/>
            <person name="Hainaut M."/>
            <person name="Haridas S."/>
            <person name="Labutti K."/>
            <person name="Lindquist E."/>
            <person name="Lipzen A."/>
            <person name="Khouja H.-R."/>
            <person name="Murat C."/>
            <person name="Ohm R."/>
            <person name="Olson A."/>
            <person name="Spatafora J."/>
            <person name="Veneault-Fourrey C."/>
            <person name="Henrissat B."/>
            <person name="Grigoriev I."/>
            <person name="Martin F."/>
            <person name="Perotto S."/>
        </authorList>
    </citation>
    <scope>NUCLEOTIDE SEQUENCE [LARGE SCALE GENOMIC DNA]</scope>
    <source>
        <strain evidence="1 2">UAMH 7357</strain>
    </source>
</reference>
<accession>A0A2J6Q8K0</accession>
<proteinExistence type="predicted"/>
<sequence length="157" mass="18037">MIYALHPKIYEILGGEIFLPCEQVEAALSALEVFREWNKVGLRKQFDEYVYEVNDELEKTGLPLPDPLVQHIRDERLRRRDAEATVNKKLGLLDFNDSGVSIEPRIHCHDIPILREVDGILDGKWSRKPRWVIEDLYCCGPKTNPTSPLDSHLTVCG</sequence>